<name>A0A1X7DPV0_9BACT</name>
<evidence type="ECO:0000313" key="1">
    <source>
        <dbReference type="EMBL" id="SMF19375.1"/>
    </source>
</evidence>
<proteinExistence type="predicted"/>
<organism evidence="1 2">
    <name type="scientific">Desulfovibrio gilichinskyi</name>
    <dbReference type="NCBI Taxonomy" id="1519643"/>
    <lineage>
        <taxon>Bacteria</taxon>
        <taxon>Pseudomonadati</taxon>
        <taxon>Thermodesulfobacteriota</taxon>
        <taxon>Desulfovibrionia</taxon>
        <taxon>Desulfovibrionales</taxon>
        <taxon>Desulfovibrionaceae</taxon>
        <taxon>Desulfovibrio</taxon>
    </lineage>
</organism>
<accession>A0A1X7DPV0</accession>
<dbReference type="AlphaFoldDB" id="A0A1X7DPV0"/>
<evidence type="ECO:0000313" key="2">
    <source>
        <dbReference type="Proteomes" id="UP000192906"/>
    </source>
</evidence>
<dbReference type="RefSeq" id="WP_085102045.1">
    <property type="nucleotide sequence ID" value="NZ_FWZU01000003.1"/>
</dbReference>
<dbReference type="EMBL" id="FWZU01000003">
    <property type="protein sequence ID" value="SMF19375.1"/>
    <property type="molecule type" value="Genomic_DNA"/>
</dbReference>
<dbReference type="STRING" id="1519643.SAMN06295933_2171"/>
<sequence>MEISFGTESLKAPIRNENITSKNNNSAQIQTREQKIDTISSNIRSGIKAQDVNPEQLLEQTVEASAHGTEINDAHDFDLARVMKLLSDPLLQNDI</sequence>
<keyword evidence="2" id="KW-1185">Reference proteome</keyword>
<gene>
    <name evidence="1" type="ORF">SAMN06295933_2171</name>
</gene>
<dbReference type="OrthoDB" id="5459375at2"/>
<reference evidence="2" key="1">
    <citation type="submission" date="2017-04" db="EMBL/GenBank/DDBJ databases">
        <authorList>
            <person name="Varghese N."/>
            <person name="Submissions S."/>
        </authorList>
    </citation>
    <scope>NUCLEOTIDE SEQUENCE [LARGE SCALE GENOMIC DNA]</scope>
    <source>
        <strain evidence="2">K3S</strain>
    </source>
</reference>
<protein>
    <submittedName>
        <fullName evidence="1">Uncharacterized protein</fullName>
    </submittedName>
</protein>
<dbReference type="Proteomes" id="UP000192906">
    <property type="component" value="Unassembled WGS sequence"/>
</dbReference>